<reference evidence="1 2" key="1">
    <citation type="journal article" date="2004" name="Proc. Natl. Acad. Sci. U.S.A.">
        <title>Insights into the evolution of Yersinia pestis through whole-genome comparison with Yersinia pseudotuberculosis.</title>
        <authorList>
            <person name="Chain P.S.G."/>
            <person name="Carniel E."/>
            <person name="Larimer F.W."/>
            <person name="Lamerdin J."/>
            <person name="Stoutland P.O."/>
            <person name="Regala W.M."/>
            <person name="Georgescu A.M."/>
            <person name="Vergez L.M."/>
            <person name="Land M.L."/>
            <person name="Motin V.L."/>
            <person name="Brubaker R.R."/>
            <person name="Fowler J."/>
            <person name="Hinnebusch J."/>
            <person name="Marceau M."/>
            <person name="Medigue C."/>
            <person name="Simonet M."/>
            <person name="Chenal-Francisque V."/>
            <person name="Souza B."/>
            <person name="Dacheux D."/>
            <person name="Elliott J.M."/>
            <person name="Derbise A."/>
            <person name="Hauser L.J."/>
            <person name="Garcia E."/>
        </authorList>
    </citation>
    <scope>NUCLEOTIDE SEQUENCE [LARGE SCALE GENOMIC DNA]</scope>
    <source>
        <strain evidence="2">IP32953</strain>
    </source>
</reference>
<accession>Q667L1</accession>
<name>Q667L1_YERPS</name>
<sequence length="204" mass="23671" precursor="true">MVRCLLAGLIKYTVSQIIQRSPMALKATIHKAAINIADMDRNFFQDINLTIAQHPSETDQRMMLRLLAWICHADERLLFTKGLSADDEPEVWRHNDHNGIELWIELGLPEEKRLRKACNQSKQVVLYAYSERAAKVWWPQVQEKLAGHRNLRVRFLDDEQMAKLAALSNRNMSLQATLQEGTIWLSDVQNNLEISFAEWQNYGQ</sequence>
<dbReference type="PIRSF" id="PIRSF011484">
    <property type="entry name" value="YaeQ"/>
    <property type="match status" value="1"/>
</dbReference>
<gene>
    <name evidence="1" type="ordered locus">YPTB2981</name>
</gene>
<dbReference type="CDD" id="cd22368">
    <property type="entry name" value="YaeQ-like"/>
    <property type="match status" value="1"/>
</dbReference>
<organism evidence="1 2">
    <name type="scientific">Yersinia pseudotuberculosis serotype I (strain IP32953)</name>
    <dbReference type="NCBI Taxonomy" id="273123"/>
    <lineage>
        <taxon>Bacteria</taxon>
        <taxon>Pseudomonadati</taxon>
        <taxon>Pseudomonadota</taxon>
        <taxon>Gammaproteobacteria</taxon>
        <taxon>Enterobacterales</taxon>
        <taxon>Yersiniaceae</taxon>
        <taxon>Yersinia</taxon>
    </lineage>
</organism>
<dbReference type="InterPro" id="IPR011335">
    <property type="entry name" value="Restrct_endonuc-II-like"/>
</dbReference>
<dbReference type="InterPro" id="IPR038590">
    <property type="entry name" value="YaeQ_sf"/>
</dbReference>
<dbReference type="SUPFAM" id="SSF52980">
    <property type="entry name" value="Restriction endonuclease-like"/>
    <property type="match status" value="1"/>
</dbReference>
<protein>
    <recommendedName>
        <fullName evidence="3">Yaeq protein</fullName>
    </recommendedName>
</protein>
<dbReference type="Gene3D" id="3.10.640.10">
    <property type="entry name" value="Restriction endonuclease-like alpha-beta roll domain"/>
    <property type="match status" value="1"/>
</dbReference>
<dbReference type="AlphaFoldDB" id="Q667L1"/>
<dbReference type="Proteomes" id="UP000001011">
    <property type="component" value="Chromosome"/>
</dbReference>
<evidence type="ECO:0000313" key="1">
    <source>
        <dbReference type="EMBL" id="CAH22219.1"/>
    </source>
</evidence>
<dbReference type="PANTHER" id="PTHR38784:SF1">
    <property type="entry name" value="SUCROSE PHOSPHORYLASE"/>
    <property type="match status" value="1"/>
</dbReference>
<evidence type="ECO:0000313" key="2">
    <source>
        <dbReference type="Proteomes" id="UP000001011"/>
    </source>
</evidence>
<dbReference type="PANTHER" id="PTHR38784">
    <property type="entry name" value="SUCROSE PHOSPHORYLASE"/>
    <property type="match status" value="1"/>
</dbReference>
<dbReference type="EMBL" id="BX936398">
    <property type="protein sequence ID" value="CAH22219.1"/>
    <property type="molecule type" value="Genomic_DNA"/>
</dbReference>
<proteinExistence type="predicted"/>
<dbReference type="InterPro" id="IPR009822">
    <property type="entry name" value="YaeQ"/>
</dbReference>
<dbReference type="KEGG" id="yps:YPTB2981"/>
<dbReference type="SMART" id="SM01322">
    <property type="entry name" value="YaeQ"/>
    <property type="match status" value="1"/>
</dbReference>
<dbReference type="Pfam" id="PF07152">
    <property type="entry name" value="YaeQ"/>
    <property type="match status" value="1"/>
</dbReference>
<evidence type="ECO:0008006" key="3">
    <source>
        <dbReference type="Google" id="ProtNLM"/>
    </source>
</evidence>